<gene>
    <name evidence="12" type="ORF">GCM10011425_26790</name>
</gene>
<feature type="coiled-coil region" evidence="8">
    <location>
        <begin position="278"/>
        <end position="305"/>
    </location>
</feature>
<dbReference type="GO" id="GO:0005524">
    <property type="term" value="F:ATP binding"/>
    <property type="evidence" value="ECO:0007669"/>
    <property type="project" value="UniProtKB-KW"/>
</dbReference>
<dbReference type="NCBIfam" id="TIGR01007">
    <property type="entry name" value="eps_fam"/>
    <property type="match status" value="1"/>
</dbReference>
<dbReference type="AlphaFoldDB" id="A0A917JBE4"/>
<feature type="transmembrane region" description="Helical" evidence="9">
    <location>
        <begin position="31"/>
        <end position="51"/>
    </location>
</feature>
<evidence type="ECO:0000313" key="12">
    <source>
        <dbReference type="EMBL" id="GGI51467.1"/>
    </source>
</evidence>
<evidence type="ECO:0000256" key="1">
    <source>
        <dbReference type="ARBA" id="ARBA00004651"/>
    </source>
</evidence>
<dbReference type="PANTHER" id="PTHR32309:SF13">
    <property type="entry name" value="FERRIC ENTEROBACTIN TRANSPORT PROTEIN FEPE"/>
    <property type="match status" value="1"/>
</dbReference>
<dbReference type="InterPro" id="IPR005702">
    <property type="entry name" value="Wzc-like_C"/>
</dbReference>
<dbReference type="InterPro" id="IPR032807">
    <property type="entry name" value="GNVR"/>
</dbReference>
<keyword evidence="4" id="KW-0547">Nucleotide-binding</keyword>
<evidence type="ECO:0000256" key="6">
    <source>
        <dbReference type="ARBA" id="ARBA00022989"/>
    </source>
</evidence>
<feature type="domain" description="Polysaccharide chain length determinant N-terminal" evidence="10">
    <location>
        <begin position="16"/>
        <end position="112"/>
    </location>
</feature>
<sequence length="783" mass="87933">MSPKLHTNNSQPVEEDTIDIKQILAKILHNWIWFLLSIFFCLMLAYIYAYFAATSWSVASKILVVDEKNSPKSAVSGTLSGDVGSLFSAKSSADNEIQVLKSRTLMKKTVDAMQLNIRTYLKTGLKANEIFEDAPFNVSIAYKADTIVNRTYDIEILPGNRFSISNSNENLKLNAKFGEVIKLNQYNLLLRNKPALKTGVKFEISIQSPDAAVLDFSKNFGVALSDKQATTIDLSLIYSNPAKGEAILNKIMQIYLQSNLQNDKQIADSTMAFIDSRIVLVSKELNNIEKQFEEYKKENNIANISEQSKALVTSASDYYDKLTQQETQLTVISDIERTLSNPKNKNFIPSSLINSTDQSFGQGIVAYNELLRSRDKATLSYTDGNPVIQNLDQQIDNSRINLLNNIETYKKGLQLGKSELQKQNSGFTGQLKELPGKERNYLDFSRQQNLKQELYLFLLQKREETAISRNSTISSSRIIDTAKSDFSPFKPQKSIIYLMGVVIGILLPALFLFVKELFNIQISSKSDIEKATNATILGEIGHNSDKQSLVTGVNSRSVISEQFRSLRTNLHFVLDSSKSNVLLFTSSMSGEGKSFLSLNIGSALALTNKRVVFLEMDLRKPKLSESMGLSNDNGYTNYAISDDENFDYKKLLKPLSFNENCYLISSGPIPPNPAELLENGKLEKLINYLKVEFDYIIVDCAPIGLVTDALMIEKYSDLTFYVIRQGYTYKSQLAIVNDLKNGKVKNLYLIVNDIPAQKGGFSAYGQAYGHDLEQDKSLWKRLF</sequence>
<organism evidence="12 13">
    <name type="scientific">Mucilaginibacter galii</name>
    <dbReference type="NCBI Taxonomy" id="2005073"/>
    <lineage>
        <taxon>Bacteria</taxon>
        <taxon>Pseudomonadati</taxon>
        <taxon>Bacteroidota</taxon>
        <taxon>Sphingobacteriia</taxon>
        <taxon>Sphingobacteriales</taxon>
        <taxon>Sphingobacteriaceae</taxon>
        <taxon>Mucilaginibacter</taxon>
    </lineage>
</organism>
<keyword evidence="12" id="KW-0418">Kinase</keyword>
<dbReference type="InterPro" id="IPR027417">
    <property type="entry name" value="P-loop_NTPase"/>
</dbReference>
<dbReference type="Proteomes" id="UP000662074">
    <property type="component" value="Unassembled WGS sequence"/>
</dbReference>
<reference evidence="12" key="1">
    <citation type="journal article" date="2014" name="Int. J. Syst. Evol. Microbiol.">
        <title>Complete genome sequence of Corynebacterium casei LMG S-19264T (=DSM 44701T), isolated from a smear-ripened cheese.</title>
        <authorList>
            <consortium name="US DOE Joint Genome Institute (JGI-PGF)"/>
            <person name="Walter F."/>
            <person name="Albersmeier A."/>
            <person name="Kalinowski J."/>
            <person name="Ruckert C."/>
        </authorList>
    </citation>
    <scope>NUCLEOTIDE SEQUENCE</scope>
    <source>
        <strain evidence="12">CCM 8711</strain>
    </source>
</reference>
<feature type="domain" description="Tyrosine-protein kinase G-rich" evidence="11">
    <location>
        <begin position="438"/>
        <end position="516"/>
    </location>
</feature>
<dbReference type="GO" id="GO:0005886">
    <property type="term" value="C:plasma membrane"/>
    <property type="evidence" value="ECO:0007669"/>
    <property type="project" value="UniProtKB-SubCell"/>
</dbReference>
<evidence type="ECO:0000256" key="2">
    <source>
        <dbReference type="ARBA" id="ARBA00022475"/>
    </source>
</evidence>
<evidence type="ECO:0000256" key="4">
    <source>
        <dbReference type="ARBA" id="ARBA00022741"/>
    </source>
</evidence>
<dbReference type="InterPro" id="IPR003856">
    <property type="entry name" value="LPS_length_determ_N"/>
</dbReference>
<keyword evidence="5" id="KW-0067">ATP-binding</keyword>
<comment type="caution">
    <text evidence="12">The sequence shown here is derived from an EMBL/GenBank/DDBJ whole genome shotgun (WGS) entry which is preliminary data.</text>
</comment>
<evidence type="ECO:0000256" key="5">
    <source>
        <dbReference type="ARBA" id="ARBA00022840"/>
    </source>
</evidence>
<dbReference type="GO" id="GO:0004715">
    <property type="term" value="F:non-membrane spanning protein tyrosine kinase activity"/>
    <property type="evidence" value="ECO:0007669"/>
    <property type="project" value="UniProtKB-EC"/>
</dbReference>
<keyword evidence="13" id="KW-1185">Reference proteome</keyword>
<name>A0A917JBE4_9SPHI</name>
<dbReference type="PANTHER" id="PTHR32309">
    <property type="entry name" value="TYROSINE-PROTEIN KINASE"/>
    <property type="match status" value="1"/>
</dbReference>
<keyword evidence="12" id="KW-0808">Transferase</keyword>
<keyword evidence="8" id="KW-0175">Coiled coil</keyword>
<keyword evidence="3 9" id="KW-0812">Transmembrane</keyword>
<evidence type="ECO:0000259" key="11">
    <source>
        <dbReference type="Pfam" id="PF13807"/>
    </source>
</evidence>
<evidence type="ECO:0000256" key="3">
    <source>
        <dbReference type="ARBA" id="ARBA00022692"/>
    </source>
</evidence>
<evidence type="ECO:0000313" key="13">
    <source>
        <dbReference type="Proteomes" id="UP000662074"/>
    </source>
</evidence>
<keyword evidence="6 9" id="KW-1133">Transmembrane helix</keyword>
<accession>A0A917JBE4</accession>
<dbReference type="RefSeq" id="WP_188417556.1">
    <property type="nucleotide sequence ID" value="NZ_BMDO01000007.1"/>
</dbReference>
<keyword evidence="7 9" id="KW-0472">Membrane</keyword>
<dbReference type="Pfam" id="PF02706">
    <property type="entry name" value="Wzz"/>
    <property type="match status" value="1"/>
</dbReference>
<keyword evidence="2" id="KW-1003">Cell membrane</keyword>
<evidence type="ECO:0000256" key="7">
    <source>
        <dbReference type="ARBA" id="ARBA00023136"/>
    </source>
</evidence>
<feature type="transmembrane region" description="Helical" evidence="9">
    <location>
        <begin position="495"/>
        <end position="514"/>
    </location>
</feature>
<evidence type="ECO:0000259" key="10">
    <source>
        <dbReference type="Pfam" id="PF02706"/>
    </source>
</evidence>
<dbReference type="SUPFAM" id="SSF52540">
    <property type="entry name" value="P-loop containing nucleoside triphosphate hydrolases"/>
    <property type="match status" value="1"/>
</dbReference>
<dbReference type="Pfam" id="PF13807">
    <property type="entry name" value="GNVR"/>
    <property type="match status" value="1"/>
</dbReference>
<reference evidence="12" key="2">
    <citation type="submission" date="2020-09" db="EMBL/GenBank/DDBJ databases">
        <authorList>
            <person name="Sun Q."/>
            <person name="Sedlacek I."/>
        </authorList>
    </citation>
    <scope>NUCLEOTIDE SEQUENCE</scope>
    <source>
        <strain evidence="12">CCM 8711</strain>
    </source>
</reference>
<dbReference type="InterPro" id="IPR050445">
    <property type="entry name" value="Bact_polysacc_biosynth/exp"/>
</dbReference>
<dbReference type="CDD" id="cd05387">
    <property type="entry name" value="BY-kinase"/>
    <property type="match status" value="1"/>
</dbReference>
<evidence type="ECO:0000256" key="8">
    <source>
        <dbReference type="SAM" id="Coils"/>
    </source>
</evidence>
<protein>
    <submittedName>
        <fullName evidence="12">Tyrosine protein kinase</fullName>
    </submittedName>
</protein>
<dbReference type="Gene3D" id="3.40.50.300">
    <property type="entry name" value="P-loop containing nucleotide triphosphate hydrolases"/>
    <property type="match status" value="1"/>
</dbReference>
<proteinExistence type="predicted"/>
<dbReference type="EMBL" id="BMDO01000007">
    <property type="protein sequence ID" value="GGI51467.1"/>
    <property type="molecule type" value="Genomic_DNA"/>
</dbReference>
<comment type="subcellular location">
    <subcellularLocation>
        <location evidence="1">Cell membrane</location>
        <topology evidence="1">Multi-pass membrane protein</topology>
    </subcellularLocation>
</comment>
<evidence type="ECO:0000256" key="9">
    <source>
        <dbReference type="SAM" id="Phobius"/>
    </source>
</evidence>